<organism evidence="2 3">
    <name type="scientific">Mycena venus</name>
    <dbReference type="NCBI Taxonomy" id="2733690"/>
    <lineage>
        <taxon>Eukaryota</taxon>
        <taxon>Fungi</taxon>
        <taxon>Dikarya</taxon>
        <taxon>Basidiomycota</taxon>
        <taxon>Agaricomycotina</taxon>
        <taxon>Agaricomycetes</taxon>
        <taxon>Agaricomycetidae</taxon>
        <taxon>Agaricales</taxon>
        <taxon>Marasmiineae</taxon>
        <taxon>Mycenaceae</taxon>
        <taxon>Mycena</taxon>
    </lineage>
</organism>
<evidence type="ECO:0000256" key="1">
    <source>
        <dbReference type="SAM" id="MobiDB-lite"/>
    </source>
</evidence>
<name>A0A8H6Z8R2_9AGAR</name>
<gene>
    <name evidence="2" type="ORF">MVEN_00132800</name>
</gene>
<feature type="region of interest" description="Disordered" evidence="1">
    <location>
        <begin position="33"/>
        <end position="57"/>
    </location>
</feature>
<comment type="caution">
    <text evidence="2">The sequence shown here is derived from an EMBL/GenBank/DDBJ whole genome shotgun (WGS) entry which is preliminary data.</text>
</comment>
<keyword evidence="3" id="KW-1185">Reference proteome</keyword>
<evidence type="ECO:0000313" key="3">
    <source>
        <dbReference type="Proteomes" id="UP000620124"/>
    </source>
</evidence>
<proteinExistence type="predicted"/>
<evidence type="ECO:0000313" key="2">
    <source>
        <dbReference type="EMBL" id="KAF7372694.1"/>
    </source>
</evidence>
<dbReference type="Proteomes" id="UP000620124">
    <property type="component" value="Unassembled WGS sequence"/>
</dbReference>
<dbReference type="EMBL" id="JACAZI010000001">
    <property type="protein sequence ID" value="KAF7372694.1"/>
    <property type="molecule type" value="Genomic_DNA"/>
</dbReference>
<accession>A0A8H6Z8R2</accession>
<sequence>MKTPHWTACSSYPATLLHRLAWGWTRHLSNRSRHEHLQPKLQKRSADRPLLPDVVSGNTPEEVSVQWQAAEQRENAYHAGLVAMPSTTRCRRVEQELLMMPTSTGPDGTKRCSDMLKQKAGGWHVWVDNNRECGQKPPEAGSVCSAETNLKSPLYISDCLSVSKELFPEVDDDLFTF</sequence>
<protein>
    <submittedName>
        <fullName evidence="2">Uncharacterized protein</fullName>
    </submittedName>
</protein>
<reference evidence="2" key="1">
    <citation type="submission" date="2020-05" db="EMBL/GenBank/DDBJ databases">
        <title>Mycena genomes resolve the evolution of fungal bioluminescence.</title>
        <authorList>
            <person name="Tsai I.J."/>
        </authorList>
    </citation>
    <scope>NUCLEOTIDE SEQUENCE</scope>
    <source>
        <strain evidence="2">CCC161011</strain>
    </source>
</reference>
<dbReference type="AlphaFoldDB" id="A0A8H6Z8R2"/>